<organism evidence="3 4">
    <name type="scientific">Marinobacter xestospongiae</name>
    <dbReference type="NCBI Taxonomy" id="994319"/>
    <lineage>
        <taxon>Bacteria</taxon>
        <taxon>Pseudomonadati</taxon>
        <taxon>Pseudomonadota</taxon>
        <taxon>Gammaproteobacteria</taxon>
        <taxon>Pseudomonadales</taxon>
        <taxon>Marinobacteraceae</taxon>
        <taxon>Marinobacter</taxon>
    </lineage>
</organism>
<feature type="region of interest" description="Disordered" evidence="1">
    <location>
        <begin position="896"/>
        <end position="928"/>
    </location>
</feature>
<dbReference type="PROSITE" id="PS51724">
    <property type="entry name" value="SPOR"/>
    <property type="match status" value="1"/>
</dbReference>
<gene>
    <name evidence="3" type="ORF">RYS15_16725</name>
</gene>
<comment type="caution">
    <text evidence="3">The sequence shown here is derived from an EMBL/GenBank/DDBJ whole genome shotgun (WGS) entry which is preliminary data.</text>
</comment>
<accession>A0ABU3W1F2</accession>
<dbReference type="RefSeq" id="WP_316974753.1">
    <property type="nucleotide sequence ID" value="NZ_JAWIIJ010000013.1"/>
</dbReference>
<keyword evidence="4" id="KW-1185">Reference proteome</keyword>
<dbReference type="SUPFAM" id="SSF110997">
    <property type="entry name" value="Sporulation related repeat"/>
    <property type="match status" value="1"/>
</dbReference>
<dbReference type="SUPFAM" id="SSF49478">
    <property type="entry name" value="Cna protein B-type domain"/>
    <property type="match status" value="1"/>
</dbReference>
<dbReference type="Pfam" id="PF05036">
    <property type="entry name" value="SPOR"/>
    <property type="match status" value="1"/>
</dbReference>
<dbReference type="InterPro" id="IPR007730">
    <property type="entry name" value="SPOR-like_dom"/>
</dbReference>
<dbReference type="EMBL" id="JAWIIJ010000013">
    <property type="protein sequence ID" value="MDV2080334.1"/>
    <property type="molecule type" value="Genomic_DNA"/>
</dbReference>
<dbReference type="Gene3D" id="3.30.70.1070">
    <property type="entry name" value="Sporulation related repeat"/>
    <property type="match status" value="1"/>
</dbReference>
<feature type="compositionally biased region" description="Low complexity" evidence="1">
    <location>
        <begin position="896"/>
        <end position="914"/>
    </location>
</feature>
<evidence type="ECO:0000259" key="2">
    <source>
        <dbReference type="PROSITE" id="PS51724"/>
    </source>
</evidence>
<sequence length="1037" mass="113415">MSRRQPHSLHRRLALVVSLLVWGGLVPVAPVSAQQVNDETVLRIENELLLDVRLDGEPLGAAILGYRRGDEVLLALSELMDVLQFPVNVDADAGRAGGWFVEEARSFSLNRATGEVSAGDRNFSLADAEAIPFQGDLYVPTSSLERWFPITLAPQIRQLSLDVSTRETIPLQERMARSSTRRVGGVGGLSREAQLPFQPTPYRFLGPHATDIRLNLSSVLEDEDDTSTSLGGNYSILSRGDLLWMTSTIAVSGNKDDDVSDGRFQLERSDLDGPLALEHVEVGDVDVGNARGLLIRGGGAQEGMSGLFADEQVDLRGDIPPDWEVELYRNGVLIDFQVVGGDAQYEFLNVPLEFGENRFEFVFYGPFGENRREEQVFYAGRSGLELGDVSYELAAVQDGRTVFDVRSPSARGDVDSARYLGDVNIGLASNAVATLGVDSFVVDDERHEDYSAGLSINFATLQTSLGYQDRALEQDEATGLLRGRVGRQTTGSLRYTHYLKGDLDADQLPSDRQRWSATGSLATRAASLPINLDAFHLERQRSSASAASIGTTHSTETGWRLSKSFFYEREELVDDTDQRTGGAFNVSTSLRPWRFRAGVGYNLSPDTEISTVNSSATLRVDSRMTMNLDITHSALTDYTTYRTGFNWLLDVVQISPQIVYDSNERWTGLVSVSTSLNPRPGHAWPEFSRLSQTGYGAAYARAFLDANGNGVLDPDEAPLQGAQIDAVQAWQTAQTDAEGRAYLHRLRPDRLTDIAMVSSSLADIELNPSTPGVSIEPRPGSWSQVDFPVIRTLELEGHVYGQGGRDDRIPLERVVVQLLDAEGQVRASQRTAFDGFFLFAAIPPGQYQLRLGDAWRDRVVDRPGPINARSSGGVLRDQDFLLAAEGRQLVEFGELEPSTPAAPESVPEAEAGPSRQPPSPGFAPPVEDADEPAVLMDVPVTDPEPLRNEAARAGARPAGDWFVQLGAFGERGNAERYWRRLREDGVLPASAEARYQEAGRLVRLLAGPGQPESAARGLCQRLKSDGADCLVREMTGQ</sequence>
<protein>
    <submittedName>
        <fullName evidence="3">SPOR domain-containing protein</fullName>
    </submittedName>
</protein>
<evidence type="ECO:0000313" key="4">
    <source>
        <dbReference type="Proteomes" id="UP001269819"/>
    </source>
</evidence>
<proteinExistence type="predicted"/>
<evidence type="ECO:0000313" key="3">
    <source>
        <dbReference type="EMBL" id="MDV2080334.1"/>
    </source>
</evidence>
<name>A0ABU3W1F2_9GAMM</name>
<dbReference type="InterPro" id="IPR036680">
    <property type="entry name" value="SPOR-like_sf"/>
</dbReference>
<evidence type="ECO:0000256" key="1">
    <source>
        <dbReference type="SAM" id="MobiDB-lite"/>
    </source>
</evidence>
<dbReference type="Proteomes" id="UP001269819">
    <property type="component" value="Unassembled WGS sequence"/>
</dbReference>
<reference evidence="3 4" key="1">
    <citation type="submission" date="2023-10" db="EMBL/GenBank/DDBJ databases">
        <title>Characteristics and mechanism of a salt-tolerant marine origin heterotrophic nitrifying- aerobic denitrifying bacteria Marinobacter xestospongiae HN1.</title>
        <authorList>
            <person name="Qi R."/>
        </authorList>
    </citation>
    <scope>NUCLEOTIDE SEQUENCE [LARGE SCALE GENOMIC DNA]</scope>
    <source>
        <strain evidence="3 4">HN1</strain>
    </source>
</reference>
<feature type="domain" description="SPOR" evidence="2">
    <location>
        <begin position="955"/>
        <end position="1034"/>
    </location>
</feature>